<dbReference type="OrthoDB" id="193458at2"/>
<sequence length="233" mass="25112">MLGFLQPDGWSFSITSAIKPPNTHTQKQPMKKTLLAFSLLAATASAGFAGESTYQQVQTIAETQPSLYRAGELQIDAFGAYGITSSGNTELLDDDTAGGGIGFNYFFSRWFGIGAEGSLFDTDGDILGTASVNLFLRAPIGESGFAFYGFGGAGVTFNADDLDSDDFSDARDRLEDDDDARDSDDVLFIAHAGVGMEYRFSPNFGIFSDARYTFVERGDSDFGLVRAGLRFVF</sequence>
<feature type="domain" description="Outer membrane protein beta-barrel" evidence="2">
    <location>
        <begin position="36"/>
        <end position="225"/>
    </location>
</feature>
<dbReference type="Pfam" id="PF13505">
    <property type="entry name" value="OMP_b-brl"/>
    <property type="match status" value="1"/>
</dbReference>
<dbReference type="AlphaFoldDB" id="A0A5R8K7D3"/>
<dbReference type="Gene3D" id="2.40.160.20">
    <property type="match status" value="1"/>
</dbReference>
<keyword evidence="4" id="KW-1185">Reference proteome</keyword>
<keyword evidence="1" id="KW-0732">Signal</keyword>
<dbReference type="SUPFAM" id="SSF56925">
    <property type="entry name" value="OMPA-like"/>
    <property type="match status" value="1"/>
</dbReference>
<evidence type="ECO:0000256" key="1">
    <source>
        <dbReference type="ARBA" id="ARBA00022729"/>
    </source>
</evidence>
<dbReference type="InterPro" id="IPR011250">
    <property type="entry name" value="OMP/PagP_B-barrel"/>
</dbReference>
<evidence type="ECO:0000313" key="4">
    <source>
        <dbReference type="Proteomes" id="UP000306196"/>
    </source>
</evidence>
<gene>
    <name evidence="3" type="ORF">FEM03_23680</name>
</gene>
<proteinExistence type="predicted"/>
<organism evidence="3 4">
    <name type="scientific">Phragmitibacter flavus</name>
    <dbReference type="NCBI Taxonomy" id="2576071"/>
    <lineage>
        <taxon>Bacteria</taxon>
        <taxon>Pseudomonadati</taxon>
        <taxon>Verrucomicrobiota</taxon>
        <taxon>Verrucomicrobiia</taxon>
        <taxon>Verrucomicrobiales</taxon>
        <taxon>Verrucomicrobiaceae</taxon>
        <taxon>Phragmitibacter</taxon>
    </lineage>
</organism>
<dbReference type="RefSeq" id="WP_138088839.1">
    <property type="nucleotide sequence ID" value="NZ_VAUV01000029.1"/>
</dbReference>
<name>A0A5R8K7D3_9BACT</name>
<comment type="caution">
    <text evidence="3">The sequence shown here is derived from an EMBL/GenBank/DDBJ whole genome shotgun (WGS) entry which is preliminary data.</text>
</comment>
<dbReference type="Proteomes" id="UP000306196">
    <property type="component" value="Unassembled WGS sequence"/>
</dbReference>
<evidence type="ECO:0000259" key="2">
    <source>
        <dbReference type="Pfam" id="PF13505"/>
    </source>
</evidence>
<accession>A0A5R8K7D3</accession>
<reference evidence="3 4" key="1">
    <citation type="submission" date="2019-05" db="EMBL/GenBank/DDBJ databases">
        <title>Verrucobacter flavum gen. nov., sp. nov. a new member of the family Verrucomicrobiaceae.</title>
        <authorList>
            <person name="Szuroczki S."/>
            <person name="Abbaszade G."/>
            <person name="Szabo A."/>
            <person name="Felfoldi T."/>
            <person name="Schumann P."/>
            <person name="Boka K."/>
            <person name="Keki Z."/>
            <person name="Toumi M."/>
            <person name="Toth E."/>
        </authorList>
    </citation>
    <scope>NUCLEOTIDE SEQUENCE [LARGE SCALE GENOMIC DNA]</scope>
    <source>
        <strain evidence="3 4">MG-N-17</strain>
    </source>
</reference>
<evidence type="ECO:0000313" key="3">
    <source>
        <dbReference type="EMBL" id="TLD68260.1"/>
    </source>
</evidence>
<protein>
    <submittedName>
        <fullName evidence="3">Porin family protein</fullName>
    </submittedName>
</protein>
<dbReference type="EMBL" id="VAUV01000029">
    <property type="protein sequence ID" value="TLD68260.1"/>
    <property type="molecule type" value="Genomic_DNA"/>
</dbReference>
<dbReference type="InterPro" id="IPR027385">
    <property type="entry name" value="Beta-barrel_OMP"/>
</dbReference>